<evidence type="ECO:0000256" key="1">
    <source>
        <dbReference type="SAM" id="MobiDB-lite"/>
    </source>
</evidence>
<dbReference type="Proteomes" id="UP000226431">
    <property type="component" value="Unassembled WGS sequence"/>
</dbReference>
<dbReference type="OrthoDB" id="10039103at2759"/>
<protein>
    <recommendedName>
        <fullName evidence="4">Glucose-repressible gene protein</fullName>
    </recommendedName>
</protein>
<reference evidence="2 3" key="1">
    <citation type="submission" date="2017-06" db="EMBL/GenBank/DDBJ databases">
        <title>Ant-infecting Ophiocordyceps genomes reveal a high diversity of potential behavioral manipulation genes and a possible major role for enterotoxins.</title>
        <authorList>
            <person name="De Bekker C."/>
            <person name="Evans H.C."/>
            <person name="Brachmann A."/>
            <person name="Hughes D.P."/>
        </authorList>
    </citation>
    <scope>NUCLEOTIDE SEQUENCE [LARGE SCALE GENOMIC DNA]</scope>
    <source>
        <strain evidence="2 3">Map16</strain>
    </source>
</reference>
<accession>A0A2C5YXB0</accession>
<dbReference type="AlphaFoldDB" id="A0A2C5YXB0"/>
<evidence type="ECO:0008006" key="4">
    <source>
        <dbReference type="Google" id="ProtNLM"/>
    </source>
</evidence>
<evidence type="ECO:0000313" key="2">
    <source>
        <dbReference type="EMBL" id="PHH74195.1"/>
    </source>
</evidence>
<gene>
    <name evidence="2" type="ORF">CDD80_3243</name>
</gene>
<evidence type="ECO:0000313" key="3">
    <source>
        <dbReference type="Proteomes" id="UP000226431"/>
    </source>
</evidence>
<organism evidence="2 3">
    <name type="scientific">Ophiocordyceps camponoti-rufipedis</name>
    <dbReference type="NCBI Taxonomy" id="2004952"/>
    <lineage>
        <taxon>Eukaryota</taxon>
        <taxon>Fungi</taxon>
        <taxon>Dikarya</taxon>
        <taxon>Ascomycota</taxon>
        <taxon>Pezizomycotina</taxon>
        <taxon>Sordariomycetes</taxon>
        <taxon>Hypocreomycetidae</taxon>
        <taxon>Hypocreales</taxon>
        <taxon>Ophiocordycipitaceae</taxon>
        <taxon>Ophiocordyceps</taxon>
    </lineage>
</organism>
<sequence>MESAKQAINYVSESIQGAASGVSKEANKEVAKDSNVNIGTRASAAKDALSDKVSETTHDNKAEAHKKIAKA</sequence>
<keyword evidence="3" id="KW-1185">Reference proteome</keyword>
<feature type="region of interest" description="Disordered" evidence="1">
    <location>
        <begin position="44"/>
        <end position="71"/>
    </location>
</feature>
<dbReference type="InterPro" id="IPR020100">
    <property type="entry name" value="Glc-repressible_Grg1"/>
</dbReference>
<dbReference type="Pfam" id="PF11034">
    <property type="entry name" value="Grg1"/>
    <property type="match status" value="1"/>
</dbReference>
<proteinExistence type="predicted"/>
<dbReference type="EMBL" id="NJES01000289">
    <property type="protein sequence ID" value="PHH74195.1"/>
    <property type="molecule type" value="Genomic_DNA"/>
</dbReference>
<dbReference type="PANTHER" id="PTHR38789">
    <property type="entry name" value="REPRESSIBLE PROTEIN GRG1, PUTATIVE (AFU_ORTHOLOGUE AFUA_5G14210)-RELATED"/>
    <property type="match status" value="1"/>
</dbReference>
<name>A0A2C5YXB0_9HYPO</name>
<comment type="caution">
    <text evidence="2">The sequence shown here is derived from an EMBL/GenBank/DDBJ whole genome shotgun (WGS) entry which is preliminary data.</text>
</comment>
<dbReference type="PANTHER" id="PTHR38789:SF1">
    <property type="entry name" value="GLUCOSE-REPRESSIBLE GENE PROTEIN-RELATED"/>
    <property type="match status" value="1"/>
</dbReference>
<feature type="compositionally biased region" description="Basic and acidic residues" evidence="1">
    <location>
        <begin position="48"/>
        <end position="71"/>
    </location>
</feature>